<gene>
    <name evidence="9" type="ORF">FSP39_012272</name>
</gene>
<sequence>MSGQSSGEKATMPTTQPSVSTHQVTHAFNMPAVNPSTTSAANYQTLSKSLTRPINLSAAALGSMPVSGSQAAASALSAIIPNANAAARTTTMTMSTSAPSSLSKGMHISTSTVLHPSSIIQIGSTATLSIPAGSIPVSVSSILKGSAGQQSTALHQPSQQGTTAFPAHLPRGAVAAASALAGPKSSMTAVPIVRHPVSSSQQPSSASSLQSHIGQRASLITPVIRSGNPPSAAARPTSPAITSAQAMEVQRGTISIQTSSTPSTVGSIQITVPASRTITDMSTKPLITQHPKQISQIGPQKILMSQSPTSTILQQSLAANLSKTNKVPNQNPNLTASLQAATAHGLSVTTASAVRFNHLNPSQMMVTVDALRQQQAALSANTPFTNASQSTSSDSHRPSTPTDSLSSLSSVAISSSAIPIPALSALAVGHTPTYPQNTPSTPQHGSHSSNTAVSTPSASPRPSILRKRPTNEGPVKKPVCGLNALLDRHSPRPDSRTDSAPQSNNSSPKTPHTPAGESQSSTDTALSSEATTPTQNSTSDIKIKQEPPDQLLENGFSPSISQGISSLSNSLPNSVEASPRKKPRKQLLNANEELKDTISSSEDDDEDDKLALDIKDEGDVKQEYRGEYVDDDGIRWTVEKCRPNVSLMNFYNLSWKSRNNHFQRYGDVKSKEERRPTVNELSNQRAVMQKASGWKLYHMAAQMEDLNELEKTLHSKLSAVQAAIAPHPPSKLNMMEDDLGMLHELTQANIQRSQLIMDQLQESRANMLKVLDHKQKIIEIINKHMSKRPIKKKERS</sequence>
<comment type="subcellular location">
    <subcellularLocation>
        <location evidence="1">Nucleus</location>
    </subcellularLocation>
</comment>
<feature type="region of interest" description="Disordered" evidence="7">
    <location>
        <begin position="1"/>
        <end position="21"/>
    </location>
</feature>
<dbReference type="PANTHER" id="PTHR13497:SF3">
    <property type="entry name" value="HISTONE DEACETYLASE COMPLEX SUBUNIT SAP130"/>
    <property type="match status" value="1"/>
</dbReference>
<evidence type="ECO:0000256" key="4">
    <source>
        <dbReference type="ARBA" id="ARBA00023015"/>
    </source>
</evidence>
<feature type="compositionally biased region" description="Basic and acidic residues" evidence="7">
    <location>
        <begin position="486"/>
        <end position="497"/>
    </location>
</feature>
<evidence type="ECO:0000256" key="6">
    <source>
        <dbReference type="ARBA" id="ARBA00023242"/>
    </source>
</evidence>
<dbReference type="InterPro" id="IPR024137">
    <property type="entry name" value="His_deAcase_cplx_SAP130"/>
</dbReference>
<name>A0AA88YES3_PINIB</name>
<keyword evidence="6" id="KW-0539">Nucleus</keyword>
<dbReference type="Proteomes" id="UP001186944">
    <property type="component" value="Unassembled WGS sequence"/>
</dbReference>
<organism evidence="9 10">
    <name type="scientific">Pinctada imbricata</name>
    <name type="common">Atlantic pearl-oyster</name>
    <name type="synonym">Pinctada martensii</name>
    <dbReference type="NCBI Taxonomy" id="66713"/>
    <lineage>
        <taxon>Eukaryota</taxon>
        <taxon>Metazoa</taxon>
        <taxon>Spiralia</taxon>
        <taxon>Lophotrochozoa</taxon>
        <taxon>Mollusca</taxon>
        <taxon>Bivalvia</taxon>
        <taxon>Autobranchia</taxon>
        <taxon>Pteriomorphia</taxon>
        <taxon>Pterioida</taxon>
        <taxon>Pterioidea</taxon>
        <taxon>Pteriidae</taxon>
        <taxon>Pinctada</taxon>
    </lineage>
</organism>
<evidence type="ECO:0000256" key="1">
    <source>
        <dbReference type="ARBA" id="ARBA00004123"/>
    </source>
</evidence>
<dbReference type="InterPro" id="IPR031963">
    <property type="entry name" value="SAP130_C"/>
</dbReference>
<evidence type="ECO:0000256" key="2">
    <source>
        <dbReference type="ARBA" id="ARBA00007859"/>
    </source>
</evidence>
<keyword evidence="3" id="KW-0678">Repressor</keyword>
<feature type="compositionally biased region" description="Low complexity" evidence="7">
    <location>
        <begin position="557"/>
        <end position="572"/>
    </location>
</feature>
<evidence type="ECO:0000256" key="7">
    <source>
        <dbReference type="SAM" id="MobiDB-lite"/>
    </source>
</evidence>
<protein>
    <recommendedName>
        <fullName evidence="8">Histone deacetylase complex subunit SAP130 C-terminal domain-containing protein</fullName>
    </recommendedName>
</protein>
<evidence type="ECO:0000256" key="5">
    <source>
        <dbReference type="ARBA" id="ARBA00023163"/>
    </source>
</evidence>
<comment type="caution">
    <text evidence="9">The sequence shown here is derived from an EMBL/GenBank/DDBJ whole genome shotgun (WGS) entry which is preliminary data.</text>
</comment>
<evidence type="ECO:0000256" key="3">
    <source>
        <dbReference type="ARBA" id="ARBA00022491"/>
    </source>
</evidence>
<dbReference type="GO" id="GO:0070822">
    <property type="term" value="C:Sin3-type complex"/>
    <property type="evidence" value="ECO:0007669"/>
    <property type="project" value="TreeGrafter"/>
</dbReference>
<evidence type="ECO:0000313" key="10">
    <source>
        <dbReference type="Proteomes" id="UP001186944"/>
    </source>
</evidence>
<keyword evidence="5" id="KW-0804">Transcription</keyword>
<feature type="domain" description="Histone deacetylase complex subunit SAP130 C-terminal" evidence="8">
    <location>
        <begin position="500"/>
        <end position="782"/>
    </location>
</feature>
<feature type="region of interest" description="Disordered" evidence="7">
    <location>
        <begin position="382"/>
        <end position="407"/>
    </location>
</feature>
<evidence type="ECO:0000313" key="9">
    <source>
        <dbReference type="EMBL" id="KAK3095256.1"/>
    </source>
</evidence>
<evidence type="ECO:0000259" key="8">
    <source>
        <dbReference type="Pfam" id="PF16014"/>
    </source>
</evidence>
<dbReference type="AlphaFoldDB" id="A0AA88YES3"/>
<dbReference type="PANTHER" id="PTHR13497">
    <property type="entry name" value="HISTONE DEACETYLASE COMPLEX SUBUNIT SAP130"/>
    <property type="match status" value="1"/>
</dbReference>
<dbReference type="EMBL" id="VSWD01000008">
    <property type="protein sequence ID" value="KAK3095256.1"/>
    <property type="molecule type" value="Genomic_DNA"/>
</dbReference>
<feature type="region of interest" description="Disordered" evidence="7">
    <location>
        <begin position="431"/>
        <end position="614"/>
    </location>
</feature>
<accession>A0AA88YES3</accession>
<feature type="compositionally biased region" description="Polar residues" evidence="7">
    <location>
        <begin position="382"/>
        <end position="403"/>
    </location>
</feature>
<comment type="similarity">
    <text evidence="2">Belongs to the SAP130 family.</text>
</comment>
<keyword evidence="10" id="KW-1185">Reference proteome</keyword>
<feature type="compositionally biased region" description="Polar residues" evidence="7">
    <location>
        <begin position="433"/>
        <end position="460"/>
    </location>
</feature>
<keyword evidence="4" id="KW-0805">Transcription regulation</keyword>
<dbReference type="Pfam" id="PF16014">
    <property type="entry name" value="SAP130_C"/>
    <property type="match status" value="1"/>
</dbReference>
<reference evidence="9" key="1">
    <citation type="submission" date="2019-08" db="EMBL/GenBank/DDBJ databases">
        <title>The improved chromosome-level genome for the pearl oyster Pinctada fucata martensii using PacBio sequencing and Hi-C.</title>
        <authorList>
            <person name="Zheng Z."/>
        </authorList>
    </citation>
    <scope>NUCLEOTIDE SEQUENCE</scope>
    <source>
        <strain evidence="9">ZZ-2019</strain>
        <tissue evidence="9">Adductor muscle</tissue>
    </source>
</reference>
<feature type="compositionally biased region" description="Polar residues" evidence="7">
    <location>
        <begin position="498"/>
        <end position="540"/>
    </location>
</feature>
<dbReference type="GO" id="GO:0000122">
    <property type="term" value="P:negative regulation of transcription by RNA polymerase II"/>
    <property type="evidence" value="ECO:0007669"/>
    <property type="project" value="TreeGrafter"/>
</dbReference>
<proteinExistence type="inferred from homology"/>